<dbReference type="PANTHER" id="PTHR48098">
    <property type="entry name" value="ENTEROCHELIN ESTERASE-RELATED"/>
    <property type="match status" value="1"/>
</dbReference>
<dbReference type="InterPro" id="IPR000801">
    <property type="entry name" value="Esterase-like"/>
</dbReference>
<keyword evidence="3" id="KW-1185">Reference proteome</keyword>
<gene>
    <name evidence="2" type="ORF">EI290_01695</name>
</gene>
<name>A0A3R9M560_9BACT</name>
<dbReference type="AlphaFoldDB" id="A0A3R9M560"/>
<accession>A0A3R9M560</accession>
<dbReference type="PANTHER" id="PTHR48098:SF6">
    <property type="entry name" value="FERRI-BACILLIBACTIN ESTERASE BESA"/>
    <property type="match status" value="1"/>
</dbReference>
<comment type="caution">
    <text evidence="2">The sequence shown here is derived from an EMBL/GenBank/DDBJ whole genome shotgun (WGS) entry which is preliminary data.</text>
</comment>
<dbReference type="SUPFAM" id="SSF53474">
    <property type="entry name" value="alpha/beta-Hydrolases"/>
    <property type="match status" value="1"/>
</dbReference>
<dbReference type="Gene3D" id="3.40.50.1820">
    <property type="entry name" value="alpha/beta hydrolase"/>
    <property type="match status" value="1"/>
</dbReference>
<dbReference type="RefSeq" id="WP_125426010.1">
    <property type="nucleotide sequence ID" value="NZ_RWIS01000001.1"/>
</dbReference>
<protein>
    <submittedName>
        <fullName evidence="2">Alpha/beta hydrolase</fullName>
    </submittedName>
</protein>
<proteinExistence type="predicted"/>
<sequence length="309" mass="35230">MRLSAILFLLCLLLSSSAQAQSTQQKPVAGLIEHIESFASKLVEPRNVDVWLPASYDGKRRFSVLYMHDGQMLFDSTTTWNHQAWNVDDVVTRLQQAGKLQDVIVVGMWNAGPRRHANYFPQKPFEQLTTAERDTVQQQLRQAGRSTDAFQPNSDAYLQFLVTELKPFIDKKYHVYTDRRHTLVAGSSMGGLISMYALCEYPQVFGGAACLSTHWPGTFTLRNNPMPAAFLRYLRTNLPDPRTHKLYFDCGDQTLDALYPAIQQQVDAVVQTRGYTPASWQTRYVPGANHSEKAWNQRLDWPLQFLLGR</sequence>
<organism evidence="2 3">
    <name type="scientific">Hymenobacter metallilatus</name>
    <dbReference type="NCBI Taxonomy" id="2493666"/>
    <lineage>
        <taxon>Bacteria</taxon>
        <taxon>Pseudomonadati</taxon>
        <taxon>Bacteroidota</taxon>
        <taxon>Cytophagia</taxon>
        <taxon>Cytophagales</taxon>
        <taxon>Hymenobacteraceae</taxon>
        <taxon>Hymenobacter</taxon>
    </lineage>
</organism>
<dbReference type="EMBL" id="RWIS01000001">
    <property type="protein sequence ID" value="RSK37391.1"/>
    <property type="molecule type" value="Genomic_DNA"/>
</dbReference>
<reference evidence="2 3" key="1">
    <citation type="submission" date="2018-12" db="EMBL/GenBank/DDBJ databases">
        <authorList>
            <person name="Feng G."/>
            <person name="Zhu H."/>
        </authorList>
    </citation>
    <scope>NUCLEOTIDE SEQUENCE [LARGE SCALE GENOMIC DNA]</scope>
    <source>
        <strain evidence="2 3">9PBR-2</strain>
    </source>
</reference>
<evidence type="ECO:0000313" key="3">
    <source>
        <dbReference type="Proteomes" id="UP000280066"/>
    </source>
</evidence>
<feature type="signal peptide" evidence="1">
    <location>
        <begin position="1"/>
        <end position="20"/>
    </location>
</feature>
<keyword evidence="1" id="KW-0732">Signal</keyword>
<evidence type="ECO:0000313" key="2">
    <source>
        <dbReference type="EMBL" id="RSK37391.1"/>
    </source>
</evidence>
<evidence type="ECO:0000256" key="1">
    <source>
        <dbReference type="SAM" id="SignalP"/>
    </source>
</evidence>
<dbReference type="InterPro" id="IPR050583">
    <property type="entry name" value="Mycobacterial_A85_antigen"/>
</dbReference>
<dbReference type="OrthoDB" id="9784036at2"/>
<dbReference type="GO" id="GO:0016787">
    <property type="term" value="F:hydrolase activity"/>
    <property type="evidence" value="ECO:0007669"/>
    <property type="project" value="UniProtKB-KW"/>
</dbReference>
<dbReference type="InterPro" id="IPR029058">
    <property type="entry name" value="AB_hydrolase_fold"/>
</dbReference>
<feature type="chain" id="PRO_5018731448" evidence="1">
    <location>
        <begin position="21"/>
        <end position="309"/>
    </location>
</feature>
<keyword evidence="2" id="KW-0378">Hydrolase</keyword>
<dbReference type="Pfam" id="PF00756">
    <property type="entry name" value="Esterase"/>
    <property type="match status" value="1"/>
</dbReference>
<dbReference type="Proteomes" id="UP000280066">
    <property type="component" value="Unassembled WGS sequence"/>
</dbReference>